<dbReference type="PROSITE" id="PS51186">
    <property type="entry name" value="GNAT"/>
    <property type="match status" value="1"/>
</dbReference>
<dbReference type="GO" id="GO:0016747">
    <property type="term" value="F:acyltransferase activity, transferring groups other than amino-acyl groups"/>
    <property type="evidence" value="ECO:0007669"/>
    <property type="project" value="InterPro"/>
</dbReference>
<evidence type="ECO:0000259" key="1">
    <source>
        <dbReference type="PROSITE" id="PS51186"/>
    </source>
</evidence>
<accession>A0A6G1JIA8</accession>
<gene>
    <name evidence="2" type="ORF">K458DRAFT_412748</name>
</gene>
<protein>
    <recommendedName>
        <fullName evidence="1">N-acetyltransferase domain-containing protein</fullName>
    </recommendedName>
</protein>
<keyword evidence="3" id="KW-1185">Reference proteome</keyword>
<dbReference type="Gene3D" id="3.40.630.30">
    <property type="match status" value="1"/>
</dbReference>
<organism evidence="2 3">
    <name type="scientific">Lentithecium fluviatile CBS 122367</name>
    <dbReference type="NCBI Taxonomy" id="1168545"/>
    <lineage>
        <taxon>Eukaryota</taxon>
        <taxon>Fungi</taxon>
        <taxon>Dikarya</taxon>
        <taxon>Ascomycota</taxon>
        <taxon>Pezizomycotina</taxon>
        <taxon>Dothideomycetes</taxon>
        <taxon>Pleosporomycetidae</taxon>
        <taxon>Pleosporales</taxon>
        <taxon>Massarineae</taxon>
        <taxon>Lentitheciaceae</taxon>
        <taxon>Lentithecium</taxon>
    </lineage>
</organism>
<dbReference type="SUPFAM" id="SSF55729">
    <property type="entry name" value="Acyl-CoA N-acyltransferases (Nat)"/>
    <property type="match status" value="1"/>
</dbReference>
<dbReference type="Pfam" id="PF13508">
    <property type="entry name" value="Acetyltransf_7"/>
    <property type="match status" value="1"/>
</dbReference>
<dbReference type="InterPro" id="IPR052523">
    <property type="entry name" value="Trichothecene_AcTrans"/>
</dbReference>
<dbReference type="InterPro" id="IPR016181">
    <property type="entry name" value="Acyl_CoA_acyltransferase"/>
</dbReference>
<reference evidence="2" key="1">
    <citation type="journal article" date="2020" name="Stud. Mycol.">
        <title>101 Dothideomycetes genomes: a test case for predicting lifestyles and emergence of pathogens.</title>
        <authorList>
            <person name="Haridas S."/>
            <person name="Albert R."/>
            <person name="Binder M."/>
            <person name="Bloem J."/>
            <person name="Labutti K."/>
            <person name="Salamov A."/>
            <person name="Andreopoulos B."/>
            <person name="Baker S."/>
            <person name="Barry K."/>
            <person name="Bills G."/>
            <person name="Bluhm B."/>
            <person name="Cannon C."/>
            <person name="Castanera R."/>
            <person name="Culley D."/>
            <person name="Daum C."/>
            <person name="Ezra D."/>
            <person name="Gonzalez J."/>
            <person name="Henrissat B."/>
            <person name="Kuo A."/>
            <person name="Liang C."/>
            <person name="Lipzen A."/>
            <person name="Lutzoni F."/>
            <person name="Magnuson J."/>
            <person name="Mondo S."/>
            <person name="Nolan M."/>
            <person name="Ohm R."/>
            <person name="Pangilinan J."/>
            <person name="Park H.-J."/>
            <person name="Ramirez L."/>
            <person name="Alfaro M."/>
            <person name="Sun H."/>
            <person name="Tritt A."/>
            <person name="Yoshinaga Y."/>
            <person name="Zwiers L.-H."/>
            <person name="Turgeon B."/>
            <person name="Goodwin S."/>
            <person name="Spatafora J."/>
            <person name="Crous P."/>
            <person name="Grigoriev I."/>
        </authorList>
    </citation>
    <scope>NUCLEOTIDE SEQUENCE</scope>
    <source>
        <strain evidence="2">CBS 122367</strain>
    </source>
</reference>
<name>A0A6G1JIA8_9PLEO</name>
<evidence type="ECO:0000313" key="3">
    <source>
        <dbReference type="Proteomes" id="UP000799291"/>
    </source>
</evidence>
<dbReference type="AlphaFoldDB" id="A0A6G1JIA8"/>
<feature type="domain" description="N-acetyltransferase" evidence="1">
    <location>
        <begin position="108"/>
        <end position="202"/>
    </location>
</feature>
<dbReference type="PANTHER" id="PTHR42791:SF17">
    <property type="entry name" value="ACETYLTRANSFERASE, GNAT FAMILY FAMILY (AFU_ORTHOLOGUE AFUA_8G05690)"/>
    <property type="match status" value="1"/>
</dbReference>
<sequence length="216" mass="24678">MCYILKRASRIFVAVHGQAKRVLVGTRWLMVCRKAHTAHVLSYWHTSSTQYTVKCIDPSSGAIVGMGMWDVYISPSDYTKSDIGWLEGAERERAEALVGPFWAFREKLWKNERYVYCHLTAVHPDYQRKGIGKLLMEYGMRIAEQVDLPIYTEASRAAIGLYESIGFRRLKQSIVHKADVLWAGNEKGDGKDYEVPLVVWIPGRKLELLPKSIELA</sequence>
<dbReference type="OrthoDB" id="2115692at2759"/>
<dbReference type="CDD" id="cd04301">
    <property type="entry name" value="NAT_SF"/>
    <property type="match status" value="1"/>
</dbReference>
<dbReference type="InterPro" id="IPR000182">
    <property type="entry name" value="GNAT_dom"/>
</dbReference>
<proteinExistence type="predicted"/>
<dbReference type="PANTHER" id="PTHR42791">
    <property type="entry name" value="GNAT FAMILY ACETYLTRANSFERASE"/>
    <property type="match status" value="1"/>
</dbReference>
<dbReference type="Proteomes" id="UP000799291">
    <property type="component" value="Unassembled WGS sequence"/>
</dbReference>
<dbReference type="EMBL" id="MU005571">
    <property type="protein sequence ID" value="KAF2689883.1"/>
    <property type="molecule type" value="Genomic_DNA"/>
</dbReference>
<evidence type="ECO:0000313" key="2">
    <source>
        <dbReference type="EMBL" id="KAF2689883.1"/>
    </source>
</evidence>